<keyword evidence="2" id="KW-1185">Reference proteome</keyword>
<evidence type="ECO:0000313" key="2">
    <source>
        <dbReference type="Proteomes" id="UP000515237"/>
    </source>
</evidence>
<organism evidence="1 2">
    <name type="scientific">Adhaeribacter swui</name>
    <dbReference type="NCBI Taxonomy" id="2086471"/>
    <lineage>
        <taxon>Bacteria</taxon>
        <taxon>Pseudomonadati</taxon>
        <taxon>Bacteroidota</taxon>
        <taxon>Cytophagia</taxon>
        <taxon>Cytophagales</taxon>
        <taxon>Hymenobacteraceae</taxon>
        <taxon>Adhaeribacter</taxon>
    </lineage>
</organism>
<proteinExistence type="predicted"/>
<dbReference type="EMBL" id="CP055156">
    <property type="protein sequence ID" value="QNF34745.1"/>
    <property type="molecule type" value="Genomic_DNA"/>
</dbReference>
<name>A0A7G7GC61_9BACT</name>
<protein>
    <submittedName>
        <fullName evidence="1">Uncharacterized protein</fullName>
    </submittedName>
</protein>
<dbReference type="RefSeq" id="WP_185271239.1">
    <property type="nucleotide sequence ID" value="NZ_CP055156.1"/>
</dbReference>
<sequence length="330" mass="37391">MKSKKWQPFSPAAAKPEPDMDAYFKTLQETDYADTFNKTAVWVRQNQPRTVGATVISWPHWLRLFLFGSSVRVAYTVLFFITMVGACNYPVEVNEPVASVLTWQVNAQDKATINAISGLPWLKEEQLLAESRNINGNLVLEYTVTLPALKKDQLQAYQQSLQQLIGIQNLKILPITHKTSQPLYEAALENMLKIEMDVTNISDADLKKAVEAKLKQQGLTNLDIAIKKDDNGQRLVTTKLPEVPVGNQNFDLLLKDGKRHTRIREQKKFNPGSNTPDFKNMTDAQIKEVIIRDHPALPLTPDDIKITRQGQDILIAIDDQKGNHLKLRLR</sequence>
<accession>A0A7G7GC61</accession>
<dbReference type="KEGG" id="aswu:HUW51_19160"/>
<dbReference type="Proteomes" id="UP000515237">
    <property type="component" value="Chromosome"/>
</dbReference>
<evidence type="ECO:0000313" key="1">
    <source>
        <dbReference type="EMBL" id="QNF34745.1"/>
    </source>
</evidence>
<gene>
    <name evidence="1" type="ORF">HUW51_19160</name>
</gene>
<reference evidence="1 2" key="1">
    <citation type="journal article" date="2018" name="Int. J. Syst. Evol. Microbiol.">
        <title>Adhaeribacter swui sp. nov., isolated from wet mud.</title>
        <authorList>
            <person name="Kim D.U."/>
            <person name="Kim K.W."/>
            <person name="Kang M.S."/>
            <person name="Kim J.Y."/>
            <person name="Jang J.H."/>
            <person name="Kim M.K."/>
        </authorList>
    </citation>
    <scope>NUCLEOTIDE SEQUENCE [LARGE SCALE GENOMIC DNA]</scope>
    <source>
        <strain evidence="1 2">KCTC 52873</strain>
    </source>
</reference>
<dbReference type="AlphaFoldDB" id="A0A7G7GC61"/>